<protein>
    <submittedName>
        <fullName evidence="1">Uncharacterized protein</fullName>
    </submittedName>
</protein>
<reference evidence="1 2" key="1">
    <citation type="journal article" date="2015" name="Nature">
        <title>rRNA introns, odd ribosomes, and small enigmatic genomes across a large radiation of phyla.</title>
        <authorList>
            <person name="Brown C.T."/>
            <person name="Hug L.A."/>
            <person name="Thomas B.C."/>
            <person name="Sharon I."/>
            <person name="Castelle C.J."/>
            <person name="Singh A."/>
            <person name="Wilkins M.J."/>
            <person name="Williams K.H."/>
            <person name="Banfield J.F."/>
        </authorList>
    </citation>
    <scope>NUCLEOTIDE SEQUENCE [LARGE SCALE GENOMIC DNA]</scope>
</reference>
<proteinExistence type="predicted"/>
<gene>
    <name evidence="1" type="ORF">UT42_C0024G0006</name>
</gene>
<dbReference type="Proteomes" id="UP000034048">
    <property type="component" value="Unassembled WGS sequence"/>
</dbReference>
<dbReference type="AlphaFoldDB" id="A0A0G0QW42"/>
<name>A0A0G0QW42_9BACT</name>
<organism evidence="1 2">
    <name type="scientific">Candidatus Falkowbacteria bacterium GW2011_GWA2_39_24</name>
    <dbReference type="NCBI Taxonomy" id="1618634"/>
    <lineage>
        <taxon>Bacteria</taxon>
        <taxon>Candidatus Falkowiibacteriota</taxon>
    </lineage>
</organism>
<accession>A0A0G0QW42</accession>
<evidence type="ECO:0000313" key="2">
    <source>
        <dbReference type="Proteomes" id="UP000034048"/>
    </source>
</evidence>
<sequence>MKDELFFVPNGLGGCSVSDSLEAIADWLDISMTDLPELTKDQIMELTSQSDVRAFMQTLMPGEVIDIPDYLCSGII</sequence>
<dbReference type="PROSITE" id="PS51257">
    <property type="entry name" value="PROKAR_LIPOPROTEIN"/>
    <property type="match status" value="1"/>
</dbReference>
<evidence type="ECO:0000313" key="1">
    <source>
        <dbReference type="EMBL" id="KKR14575.1"/>
    </source>
</evidence>
<comment type="caution">
    <text evidence="1">The sequence shown here is derived from an EMBL/GenBank/DDBJ whole genome shotgun (WGS) entry which is preliminary data.</text>
</comment>
<dbReference type="EMBL" id="LBWS01000024">
    <property type="protein sequence ID" value="KKR14575.1"/>
    <property type="molecule type" value="Genomic_DNA"/>
</dbReference>